<dbReference type="RefSeq" id="WP_161262599.1">
    <property type="nucleotide sequence ID" value="NZ_JAFBDC010000011.1"/>
</dbReference>
<dbReference type="OrthoDB" id="9854107at2"/>
<keyword evidence="2" id="KW-1185">Reference proteome</keyword>
<comment type="caution">
    <text evidence="1">The sequence shown here is derived from an EMBL/GenBank/DDBJ whole genome shotgun (WGS) entry which is preliminary data.</text>
</comment>
<name>A0A845LB67_HELGE</name>
<gene>
    <name evidence="1" type="ORF">GTO89_13390</name>
</gene>
<evidence type="ECO:0000313" key="1">
    <source>
        <dbReference type="EMBL" id="MZP44027.1"/>
    </source>
</evidence>
<organism evidence="1 2">
    <name type="scientific">Heliomicrobium gestii</name>
    <name type="common">Heliobacterium gestii</name>
    <dbReference type="NCBI Taxonomy" id="2699"/>
    <lineage>
        <taxon>Bacteria</taxon>
        <taxon>Bacillati</taxon>
        <taxon>Bacillota</taxon>
        <taxon>Clostridia</taxon>
        <taxon>Eubacteriales</taxon>
        <taxon>Heliobacteriaceae</taxon>
        <taxon>Heliomicrobium</taxon>
    </lineage>
</organism>
<accession>A0A845LB67</accession>
<dbReference type="EMBL" id="WXEX01000012">
    <property type="protein sequence ID" value="MZP44027.1"/>
    <property type="molecule type" value="Genomic_DNA"/>
</dbReference>
<sequence length="164" mass="18957">MFRFTAKAAPFRLQGVISLMMVWETRRIGAQGIYVHFVVANPVESQIDWFDQVPFGQGDSLFTGLPDHSVDLAMPEALNLFDQILSDLEQADVEIPTEITALRKTLQPQDPLTPDQWHAMMMRLFDRPLKPREVVHAYFQARAVDDWALVYFLLPRRTRQRDGN</sequence>
<dbReference type="AlphaFoldDB" id="A0A845LB67"/>
<evidence type="ECO:0000313" key="2">
    <source>
        <dbReference type="Proteomes" id="UP000471031"/>
    </source>
</evidence>
<dbReference type="Proteomes" id="UP000471031">
    <property type="component" value="Unassembled WGS sequence"/>
</dbReference>
<protein>
    <submittedName>
        <fullName evidence="1">Uncharacterized protein</fullName>
    </submittedName>
</protein>
<reference evidence="1 2" key="1">
    <citation type="submission" date="2020-01" db="EMBL/GenBank/DDBJ databases">
        <title>Whole genome sequence of Heliobacterium gestii DSM 11169.</title>
        <authorList>
            <person name="Kyndt J.A."/>
            <person name="Meyer T.E."/>
        </authorList>
    </citation>
    <scope>NUCLEOTIDE SEQUENCE [LARGE SCALE GENOMIC DNA]</scope>
    <source>
        <strain evidence="1 2">DSM 11169</strain>
    </source>
</reference>
<proteinExistence type="predicted"/>